<organism evidence="2 3">
    <name type="scientific">Argiope bruennichi</name>
    <name type="common">Wasp spider</name>
    <name type="synonym">Aranea bruennichi</name>
    <dbReference type="NCBI Taxonomy" id="94029"/>
    <lineage>
        <taxon>Eukaryota</taxon>
        <taxon>Metazoa</taxon>
        <taxon>Ecdysozoa</taxon>
        <taxon>Arthropoda</taxon>
        <taxon>Chelicerata</taxon>
        <taxon>Arachnida</taxon>
        <taxon>Araneae</taxon>
        <taxon>Araneomorphae</taxon>
        <taxon>Entelegynae</taxon>
        <taxon>Araneoidea</taxon>
        <taxon>Araneidae</taxon>
        <taxon>Argiope</taxon>
    </lineage>
</organism>
<reference evidence="2" key="2">
    <citation type="submission" date="2020-06" db="EMBL/GenBank/DDBJ databases">
        <authorList>
            <person name="Sheffer M."/>
        </authorList>
    </citation>
    <scope>NUCLEOTIDE SEQUENCE</scope>
</reference>
<protein>
    <recommendedName>
        <fullName evidence="1">Retrovirus-related Pol polyprotein from transposon TNT 1-94-like beta-barrel domain-containing protein</fullName>
    </recommendedName>
</protein>
<dbReference type="PANTHER" id="PTHR47592">
    <property type="entry name" value="PBF68 PROTEIN"/>
    <property type="match status" value="1"/>
</dbReference>
<dbReference type="EMBL" id="JABXBU010002227">
    <property type="protein sequence ID" value="KAF8774411.1"/>
    <property type="molecule type" value="Genomic_DNA"/>
</dbReference>
<name>A0A8T0ELM1_ARGBR</name>
<sequence>MERNLMIQEAGFRMPDILVCFQLIRFLPPEYDNLVQILYRLKDAEFTIAEVTKQLITESGRIELKMKDENDYESAANAYASRVKKSENNQQKYKNTETMQRSYSSGNMMPWYTRRKVGSSSYQRSLFCKNCHSEDRCFKKKDAPHDKSFYCNSNGLAKDGFESSTTTREKPAEFLVDTAATSPICNKMGWFVNFKHISPTEVLVGENDCTAKAVGIGDIYFTILDVKGKVEIKLKNVLYVPNMRRNLIRGAQIEMAGNFIEWGRGKMIVYDSRNDFFFYGK</sequence>
<dbReference type="InterPro" id="IPR054722">
    <property type="entry name" value="PolX-like_BBD"/>
</dbReference>
<proteinExistence type="predicted"/>
<comment type="caution">
    <text evidence="2">The sequence shown here is derived from an EMBL/GenBank/DDBJ whole genome shotgun (WGS) entry which is preliminary data.</text>
</comment>
<dbReference type="Pfam" id="PF22936">
    <property type="entry name" value="Pol_BBD"/>
    <property type="match status" value="1"/>
</dbReference>
<evidence type="ECO:0000313" key="3">
    <source>
        <dbReference type="Proteomes" id="UP000807504"/>
    </source>
</evidence>
<dbReference type="AlphaFoldDB" id="A0A8T0ELM1"/>
<evidence type="ECO:0000313" key="2">
    <source>
        <dbReference type="EMBL" id="KAF8774411.1"/>
    </source>
</evidence>
<feature type="domain" description="Retrovirus-related Pol polyprotein from transposon TNT 1-94-like beta-barrel" evidence="1">
    <location>
        <begin position="174"/>
        <end position="256"/>
    </location>
</feature>
<keyword evidence="3" id="KW-1185">Reference proteome</keyword>
<dbReference type="Proteomes" id="UP000807504">
    <property type="component" value="Unassembled WGS sequence"/>
</dbReference>
<evidence type="ECO:0000259" key="1">
    <source>
        <dbReference type="Pfam" id="PF22936"/>
    </source>
</evidence>
<accession>A0A8T0ELM1</accession>
<reference evidence="2" key="1">
    <citation type="journal article" date="2020" name="bioRxiv">
        <title>Chromosome-level reference genome of the European wasp spider Argiope bruennichi: a resource for studies on range expansion and evolutionary adaptation.</title>
        <authorList>
            <person name="Sheffer M.M."/>
            <person name="Hoppe A."/>
            <person name="Krehenwinkel H."/>
            <person name="Uhl G."/>
            <person name="Kuss A.W."/>
            <person name="Jensen L."/>
            <person name="Jensen C."/>
            <person name="Gillespie R.G."/>
            <person name="Hoff K.J."/>
            <person name="Prost S."/>
        </authorList>
    </citation>
    <scope>NUCLEOTIDE SEQUENCE</scope>
</reference>
<gene>
    <name evidence="2" type="ORF">HNY73_016964</name>
</gene>